<protein>
    <submittedName>
        <fullName evidence="1">Uncharacterized protein</fullName>
    </submittedName>
</protein>
<dbReference type="EMBL" id="SNRW01004180">
    <property type="protein sequence ID" value="KAA6387939.1"/>
    <property type="molecule type" value="Genomic_DNA"/>
</dbReference>
<sequence>MGQQLLRYKCMRTSCSIRAEYISINLEDYLGSQMRYQLDGVMKMKFLTGLFKLVGGYFRILRGEDHCFVESYVIAGIPKCTKE</sequence>
<evidence type="ECO:0000313" key="2">
    <source>
        <dbReference type="Proteomes" id="UP000324800"/>
    </source>
</evidence>
<comment type="caution">
    <text evidence="1">The sequence shown here is derived from an EMBL/GenBank/DDBJ whole genome shotgun (WGS) entry which is preliminary data.</text>
</comment>
<gene>
    <name evidence="1" type="ORF">EZS28_016536</name>
</gene>
<accession>A0A5J4W097</accession>
<evidence type="ECO:0000313" key="1">
    <source>
        <dbReference type="EMBL" id="KAA6387939.1"/>
    </source>
</evidence>
<proteinExistence type="predicted"/>
<name>A0A5J4W097_9EUKA</name>
<reference evidence="1 2" key="1">
    <citation type="submission" date="2019-03" db="EMBL/GenBank/DDBJ databases">
        <title>Single cell metagenomics reveals metabolic interactions within the superorganism composed of flagellate Streblomastix strix and complex community of Bacteroidetes bacteria on its surface.</title>
        <authorList>
            <person name="Treitli S.C."/>
            <person name="Kolisko M."/>
            <person name="Husnik F."/>
            <person name="Keeling P."/>
            <person name="Hampl V."/>
        </authorList>
    </citation>
    <scope>NUCLEOTIDE SEQUENCE [LARGE SCALE GENOMIC DNA]</scope>
    <source>
        <strain evidence="1">ST1C</strain>
    </source>
</reference>
<dbReference type="AlphaFoldDB" id="A0A5J4W097"/>
<organism evidence="1 2">
    <name type="scientific">Streblomastix strix</name>
    <dbReference type="NCBI Taxonomy" id="222440"/>
    <lineage>
        <taxon>Eukaryota</taxon>
        <taxon>Metamonada</taxon>
        <taxon>Preaxostyla</taxon>
        <taxon>Oxymonadida</taxon>
        <taxon>Streblomastigidae</taxon>
        <taxon>Streblomastix</taxon>
    </lineage>
</organism>
<dbReference type="Proteomes" id="UP000324800">
    <property type="component" value="Unassembled WGS sequence"/>
</dbReference>